<evidence type="ECO:0000313" key="4">
    <source>
        <dbReference type="Proteomes" id="UP000292627"/>
    </source>
</evidence>
<comment type="caution">
    <text evidence="3">The sequence shown here is derived from an EMBL/GenBank/DDBJ whole genome shotgun (WGS) entry which is preliminary data.</text>
</comment>
<dbReference type="AlphaFoldDB" id="A0A4V2HDC0"/>
<evidence type="ECO:0000313" key="3">
    <source>
        <dbReference type="EMBL" id="TAA26782.1"/>
    </source>
</evidence>
<dbReference type="RefSeq" id="WP_130550636.1">
    <property type="nucleotide sequence ID" value="NZ_SHMC01000002.1"/>
</dbReference>
<feature type="transmembrane region" description="Helical" evidence="2">
    <location>
        <begin position="63"/>
        <end position="86"/>
    </location>
</feature>
<dbReference type="EMBL" id="SHMC01000002">
    <property type="protein sequence ID" value="TAA26782.1"/>
    <property type="molecule type" value="Genomic_DNA"/>
</dbReference>
<protein>
    <submittedName>
        <fullName evidence="3">Phage holin family protein</fullName>
    </submittedName>
</protein>
<evidence type="ECO:0000256" key="1">
    <source>
        <dbReference type="SAM" id="MobiDB-lite"/>
    </source>
</evidence>
<feature type="transmembrane region" description="Helical" evidence="2">
    <location>
        <begin position="92"/>
        <end position="114"/>
    </location>
</feature>
<feature type="compositionally biased region" description="Acidic residues" evidence="1">
    <location>
        <begin position="138"/>
        <end position="147"/>
    </location>
</feature>
<dbReference type="OrthoDB" id="6058188at2"/>
<sequence length="166" mass="17376">MSAPDHDAAPGDDATPSLDESLRRVGKAGKDSLSSAVATARSLRRLVLADFALARASLARAMVWMSVAAAFGVSSWLLLMGALIALLQRMGLSWLGALSVAAGLSLAITALGVWQTLRYFGFSRMDATRRQLKAMGLGDDDEEEEAGPEARSAAEQLRAQSGGGTP</sequence>
<keyword evidence="2" id="KW-0812">Transmembrane</keyword>
<keyword evidence="2" id="KW-0472">Membrane</keyword>
<reference evidence="3 4" key="1">
    <citation type="submission" date="2019-02" db="EMBL/GenBank/DDBJ databases">
        <title>WGS of Pseudoxanthomonas species novum from clinical isolates.</title>
        <authorList>
            <person name="Bernier A.-M."/>
            <person name="Bernard K."/>
            <person name="Vachon A."/>
        </authorList>
    </citation>
    <scope>NUCLEOTIDE SEQUENCE [LARGE SCALE GENOMIC DNA]</scope>
    <source>
        <strain evidence="3 4">NML171200</strain>
    </source>
</reference>
<proteinExistence type="predicted"/>
<accession>A0A4V2HDC0</accession>
<dbReference type="Proteomes" id="UP000292627">
    <property type="component" value="Unassembled WGS sequence"/>
</dbReference>
<gene>
    <name evidence="3" type="ORF">EA660_06100</name>
</gene>
<evidence type="ECO:0000256" key="2">
    <source>
        <dbReference type="SAM" id="Phobius"/>
    </source>
</evidence>
<name>A0A4V2HDC0_9GAMM</name>
<keyword evidence="2" id="KW-1133">Transmembrane helix</keyword>
<feature type="region of interest" description="Disordered" evidence="1">
    <location>
        <begin position="134"/>
        <end position="166"/>
    </location>
</feature>
<organism evidence="3 4">
    <name type="scientific">Pseudoxanthomonas winnipegensis</name>
    <dbReference type="NCBI Taxonomy" id="2480810"/>
    <lineage>
        <taxon>Bacteria</taxon>
        <taxon>Pseudomonadati</taxon>
        <taxon>Pseudomonadota</taxon>
        <taxon>Gammaproteobacteria</taxon>
        <taxon>Lysobacterales</taxon>
        <taxon>Lysobacteraceae</taxon>
        <taxon>Pseudoxanthomonas</taxon>
    </lineage>
</organism>